<sequence length="240" mass="25593">MANKVFTQVGRHPAVSLAVALALAVAVGLLDAAGGVTGLIVAVVFGLAIAAHLWFHPVALETGAEPPAFSATNNAFLVLLMAGATFLSTTSLVRLPSEVSGGDTTMGVGLAYGVFWAVLILLAWGQLLRPGRVRLLPTGIEDVQAFGTMFIPWEAFAGVDYPAVSLGRDQVVLTCSDERLIRNRGWRPRRYILTAHGVDALFLARVIHEYAHRPERRPAIGTVAERDRLLVAWAGAPVVP</sequence>
<gene>
    <name evidence="2" type="ORF">ACFO0C_09925</name>
</gene>
<evidence type="ECO:0000313" key="2">
    <source>
        <dbReference type="EMBL" id="MFC4065252.1"/>
    </source>
</evidence>
<name>A0ABV8IMD5_9ACTN</name>
<accession>A0ABV8IMD5</accession>
<dbReference type="Proteomes" id="UP001595867">
    <property type="component" value="Unassembled WGS sequence"/>
</dbReference>
<organism evidence="2 3">
    <name type="scientific">Actinoplanes subglobosus</name>
    <dbReference type="NCBI Taxonomy" id="1547892"/>
    <lineage>
        <taxon>Bacteria</taxon>
        <taxon>Bacillati</taxon>
        <taxon>Actinomycetota</taxon>
        <taxon>Actinomycetes</taxon>
        <taxon>Micromonosporales</taxon>
        <taxon>Micromonosporaceae</taxon>
        <taxon>Actinoplanes</taxon>
    </lineage>
</organism>
<keyword evidence="1" id="KW-0472">Membrane</keyword>
<keyword evidence="1" id="KW-1133">Transmembrane helix</keyword>
<feature type="transmembrane region" description="Helical" evidence="1">
    <location>
        <begin position="105"/>
        <end position="124"/>
    </location>
</feature>
<feature type="transmembrane region" description="Helical" evidence="1">
    <location>
        <begin position="75"/>
        <end position="93"/>
    </location>
</feature>
<proteinExistence type="predicted"/>
<reference evidence="3" key="1">
    <citation type="journal article" date="2019" name="Int. J. Syst. Evol. Microbiol.">
        <title>The Global Catalogue of Microorganisms (GCM) 10K type strain sequencing project: providing services to taxonomists for standard genome sequencing and annotation.</title>
        <authorList>
            <consortium name="The Broad Institute Genomics Platform"/>
            <consortium name="The Broad Institute Genome Sequencing Center for Infectious Disease"/>
            <person name="Wu L."/>
            <person name="Ma J."/>
        </authorList>
    </citation>
    <scope>NUCLEOTIDE SEQUENCE [LARGE SCALE GENOMIC DNA]</scope>
    <source>
        <strain evidence="3">TBRC 5832</strain>
    </source>
</reference>
<evidence type="ECO:0008006" key="4">
    <source>
        <dbReference type="Google" id="ProtNLM"/>
    </source>
</evidence>
<keyword evidence="1" id="KW-0812">Transmembrane</keyword>
<evidence type="ECO:0000256" key="1">
    <source>
        <dbReference type="SAM" id="Phobius"/>
    </source>
</evidence>
<protein>
    <recommendedName>
        <fullName evidence="4">PH domain-containing protein</fullName>
    </recommendedName>
</protein>
<dbReference type="EMBL" id="JBHSBL010000007">
    <property type="protein sequence ID" value="MFC4065252.1"/>
    <property type="molecule type" value="Genomic_DNA"/>
</dbReference>
<evidence type="ECO:0000313" key="3">
    <source>
        <dbReference type="Proteomes" id="UP001595867"/>
    </source>
</evidence>
<dbReference type="RefSeq" id="WP_378066280.1">
    <property type="nucleotide sequence ID" value="NZ_JBHSBL010000007.1"/>
</dbReference>
<feature type="transmembrane region" description="Helical" evidence="1">
    <location>
        <begin position="12"/>
        <end position="30"/>
    </location>
</feature>
<keyword evidence="3" id="KW-1185">Reference proteome</keyword>
<comment type="caution">
    <text evidence="2">The sequence shown here is derived from an EMBL/GenBank/DDBJ whole genome shotgun (WGS) entry which is preliminary data.</text>
</comment>
<feature type="transmembrane region" description="Helical" evidence="1">
    <location>
        <begin position="36"/>
        <end position="55"/>
    </location>
</feature>